<name>A0A4Z2FVG3_9TELE</name>
<dbReference type="AlphaFoldDB" id="A0A4Z2FVG3"/>
<dbReference type="Proteomes" id="UP000314294">
    <property type="component" value="Unassembled WGS sequence"/>
</dbReference>
<organism evidence="2 3">
    <name type="scientific">Liparis tanakae</name>
    <name type="common">Tanaka's snailfish</name>
    <dbReference type="NCBI Taxonomy" id="230148"/>
    <lineage>
        <taxon>Eukaryota</taxon>
        <taxon>Metazoa</taxon>
        <taxon>Chordata</taxon>
        <taxon>Craniata</taxon>
        <taxon>Vertebrata</taxon>
        <taxon>Euteleostomi</taxon>
        <taxon>Actinopterygii</taxon>
        <taxon>Neopterygii</taxon>
        <taxon>Teleostei</taxon>
        <taxon>Neoteleostei</taxon>
        <taxon>Acanthomorphata</taxon>
        <taxon>Eupercaria</taxon>
        <taxon>Perciformes</taxon>
        <taxon>Cottioidei</taxon>
        <taxon>Cottales</taxon>
        <taxon>Liparidae</taxon>
        <taxon>Liparis</taxon>
    </lineage>
</organism>
<evidence type="ECO:0000313" key="2">
    <source>
        <dbReference type="EMBL" id="TNN45179.1"/>
    </source>
</evidence>
<dbReference type="EMBL" id="SRLO01000862">
    <property type="protein sequence ID" value="TNN45179.1"/>
    <property type="molecule type" value="Genomic_DNA"/>
</dbReference>
<gene>
    <name evidence="2" type="ORF">EYF80_044629</name>
</gene>
<reference evidence="2 3" key="1">
    <citation type="submission" date="2019-03" db="EMBL/GenBank/DDBJ databases">
        <title>First draft genome of Liparis tanakae, snailfish: a comprehensive survey of snailfish specific genes.</title>
        <authorList>
            <person name="Kim W."/>
            <person name="Song I."/>
            <person name="Jeong J.-H."/>
            <person name="Kim D."/>
            <person name="Kim S."/>
            <person name="Ryu S."/>
            <person name="Song J.Y."/>
            <person name="Lee S.K."/>
        </authorList>
    </citation>
    <scope>NUCLEOTIDE SEQUENCE [LARGE SCALE GENOMIC DNA]</scope>
    <source>
        <tissue evidence="2">Muscle</tissue>
    </source>
</reference>
<feature type="region of interest" description="Disordered" evidence="1">
    <location>
        <begin position="85"/>
        <end position="114"/>
    </location>
</feature>
<feature type="compositionally biased region" description="Basic residues" evidence="1">
    <location>
        <begin position="94"/>
        <end position="105"/>
    </location>
</feature>
<keyword evidence="3" id="KW-1185">Reference proteome</keyword>
<evidence type="ECO:0000256" key="1">
    <source>
        <dbReference type="SAM" id="MobiDB-lite"/>
    </source>
</evidence>
<proteinExistence type="predicted"/>
<comment type="caution">
    <text evidence="2">The sequence shown here is derived from an EMBL/GenBank/DDBJ whole genome shotgun (WGS) entry which is preliminary data.</text>
</comment>
<sequence length="114" mass="13529">MRRWRGDSEDDSCSFTLLMSLGWRKSNKLCPLKQLNQQDAFFFNKYRNTSDVEVQQTRLKLRILETDSEMKRTFARSQLTISRKPSAAWERRRNTSTHRRARRAHGAGPRAVRE</sequence>
<accession>A0A4Z2FVG3</accession>
<evidence type="ECO:0000313" key="3">
    <source>
        <dbReference type="Proteomes" id="UP000314294"/>
    </source>
</evidence>
<protein>
    <submittedName>
        <fullName evidence="2">Uncharacterized protein</fullName>
    </submittedName>
</protein>